<feature type="signal peptide" evidence="2">
    <location>
        <begin position="1"/>
        <end position="22"/>
    </location>
</feature>
<name>A0ABV4AE88_9GAMM</name>
<reference evidence="3 4" key="1">
    <citation type="submission" date="2024-07" db="EMBL/GenBank/DDBJ databases">
        <authorList>
            <person name="Ren Q."/>
        </authorList>
    </citation>
    <scope>NUCLEOTIDE SEQUENCE [LARGE SCALE GENOMIC DNA]</scope>
    <source>
        <strain evidence="3 4">REN37</strain>
    </source>
</reference>
<evidence type="ECO:0000313" key="4">
    <source>
        <dbReference type="Proteomes" id="UP001562065"/>
    </source>
</evidence>
<proteinExistence type="predicted"/>
<gene>
    <name evidence="3" type="ORF">AB5I84_02555</name>
</gene>
<dbReference type="Proteomes" id="UP001562065">
    <property type="component" value="Unassembled WGS sequence"/>
</dbReference>
<feature type="chain" id="PRO_5046947808" evidence="2">
    <location>
        <begin position="23"/>
        <end position="345"/>
    </location>
</feature>
<evidence type="ECO:0000313" key="3">
    <source>
        <dbReference type="EMBL" id="MEY1661024.1"/>
    </source>
</evidence>
<sequence>MRSLSIRLTCSSILLSASLLTACGGSSSSSVPNSGDYITHAAASLSAQQALAHYLLIQDLHHKVLFAPGMVFNLSQMALDPADDTRCVTEGTQSTQRLDTEPTGWTGGPLTNTRYQWQDCQAVIINPQTEEGIKISVNGSAVLGVDQASQFNSAFELGAPGQPVELRAEEIQAAIEGVIYTRVNGQALLQGGTELRASQSSVLTSEIYNRNPGSERSLREKTQFKLSITGYGNGPFAEFEMQPGNGEILSARARVGYEAISYDGAQEVVCPLDGYVDLISSHPIVRPLPPQGEATFYLPSGDVTVSQGPNGFEVTLPQQPLLVVDEDLLAAAQEIVDACSGLASF</sequence>
<evidence type="ECO:0000256" key="2">
    <source>
        <dbReference type="SAM" id="SignalP"/>
    </source>
</evidence>
<protein>
    <submittedName>
        <fullName evidence="3">Uncharacterized protein</fullName>
    </submittedName>
</protein>
<feature type="region of interest" description="Disordered" evidence="1">
    <location>
        <begin position="91"/>
        <end position="110"/>
    </location>
</feature>
<dbReference type="EMBL" id="JBGCUO010000001">
    <property type="protein sequence ID" value="MEY1661024.1"/>
    <property type="molecule type" value="Genomic_DNA"/>
</dbReference>
<comment type="caution">
    <text evidence="3">The sequence shown here is derived from an EMBL/GenBank/DDBJ whole genome shotgun (WGS) entry which is preliminary data.</text>
</comment>
<keyword evidence="4" id="KW-1185">Reference proteome</keyword>
<evidence type="ECO:0000256" key="1">
    <source>
        <dbReference type="SAM" id="MobiDB-lite"/>
    </source>
</evidence>
<organism evidence="3 4">
    <name type="scientific">Isoalcanivorax beigongshangi</name>
    <dbReference type="NCBI Taxonomy" id="3238810"/>
    <lineage>
        <taxon>Bacteria</taxon>
        <taxon>Pseudomonadati</taxon>
        <taxon>Pseudomonadota</taxon>
        <taxon>Gammaproteobacteria</taxon>
        <taxon>Oceanospirillales</taxon>
        <taxon>Alcanivoracaceae</taxon>
        <taxon>Isoalcanivorax</taxon>
    </lineage>
</organism>
<accession>A0ABV4AE88</accession>
<dbReference type="RefSeq" id="WP_369454262.1">
    <property type="nucleotide sequence ID" value="NZ_JBGCUO010000001.1"/>
</dbReference>
<keyword evidence="2" id="KW-0732">Signal</keyword>
<dbReference type="PROSITE" id="PS51257">
    <property type="entry name" value="PROKAR_LIPOPROTEIN"/>
    <property type="match status" value="1"/>
</dbReference>